<protein>
    <submittedName>
        <fullName evidence="1">Uncharacterized protein</fullName>
    </submittedName>
</protein>
<evidence type="ECO:0000313" key="1">
    <source>
        <dbReference type="EMBL" id="JAH63045.1"/>
    </source>
</evidence>
<accession>A0A0E9UCT9</accession>
<name>A0A0E9UCT9_ANGAN</name>
<sequence length="39" mass="4426">MCLFSLEPLVSVLARRRFRISRISVFMFSACLLFSNGGT</sequence>
<organism evidence="1">
    <name type="scientific">Anguilla anguilla</name>
    <name type="common">European freshwater eel</name>
    <name type="synonym">Muraena anguilla</name>
    <dbReference type="NCBI Taxonomy" id="7936"/>
    <lineage>
        <taxon>Eukaryota</taxon>
        <taxon>Metazoa</taxon>
        <taxon>Chordata</taxon>
        <taxon>Craniata</taxon>
        <taxon>Vertebrata</taxon>
        <taxon>Euteleostomi</taxon>
        <taxon>Actinopterygii</taxon>
        <taxon>Neopterygii</taxon>
        <taxon>Teleostei</taxon>
        <taxon>Anguilliformes</taxon>
        <taxon>Anguillidae</taxon>
        <taxon>Anguilla</taxon>
    </lineage>
</organism>
<dbReference type="AlphaFoldDB" id="A0A0E9UCT9"/>
<dbReference type="EMBL" id="GBXM01045532">
    <property type="protein sequence ID" value="JAH63045.1"/>
    <property type="molecule type" value="Transcribed_RNA"/>
</dbReference>
<reference evidence="1" key="2">
    <citation type="journal article" date="2015" name="Fish Shellfish Immunol.">
        <title>Early steps in the European eel (Anguilla anguilla)-Vibrio vulnificus interaction in the gills: Role of the RtxA13 toxin.</title>
        <authorList>
            <person name="Callol A."/>
            <person name="Pajuelo D."/>
            <person name="Ebbesson L."/>
            <person name="Teles M."/>
            <person name="MacKenzie S."/>
            <person name="Amaro C."/>
        </authorList>
    </citation>
    <scope>NUCLEOTIDE SEQUENCE</scope>
</reference>
<proteinExistence type="predicted"/>
<reference evidence="1" key="1">
    <citation type="submission" date="2014-11" db="EMBL/GenBank/DDBJ databases">
        <authorList>
            <person name="Amaro Gonzalez C."/>
        </authorList>
    </citation>
    <scope>NUCLEOTIDE SEQUENCE</scope>
</reference>